<protein>
    <recommendedName>
        <fullName evidence="25">Sortilin</fullName>
    </recommendedName>
</protein>
<accession>A0A3P8UX21</accession>
<dbReference type="InterPro" id="IPR031778">
    <property type="entry name" value="Sortilin_N"/>
</dbReference>
<dbReference type="FunCoup" id="A0A3P8UX21">
    <property type="interactions" value="111"/>
</dbReference>
<dbReference type="FunFam" id="2.130.10.10:FF:000802">
    <property type="entry name" value="Sortilin"/>
    <property type="match status" value="1"/>
</dbReference>
<keyword evidence="5" id="KW-1003">Cell membrane</keyword>
<evidence type="ECO:0000259" key="28">
    <source>
        <dbReference type="SMART" id="SM00602"/>
    </source>
</evidence>
<keyword evidence="13 26" id="KW-0472">Membrane</keyword>
<evidence type="ECO:0000256" key="13">
    <source>
        <dbReference type="ARBA" id="ARBA00023136"/>
    </source>
</evidence>
<evidence type="ECO:0000256" key="16">
    <source>
        <dbReference type="ARBA" id="ARBA00023170"/>
    </source>
</evidence>
<dbReference type="SMART" id="SM00602">
    <property type="entry name" value="VPS10"/>
    <property type="match status" value="1"/>
</dbReference>
<evidence type="ECO:0000313" key="30">
    <source>
        <dbReference type="Proteomes" id="UP000265120"/>
    </source>
</evidence>
<comment type="similarity">
    <text evidence="24">Belongs to the VPS10-related sortilin family. SORT1 subfamily.</text>
</comment>
<dbReference type="PANTHER" id="PTHR12106:SF44">
    <property type="entry name" value="SORTILIN 1B"/>
    <property type="match status" value="1"/>
</dbReference>
<dbReference type="GO" id="GO:0071466">
    <property type="term" value="P:cellular response to xenobiotic stimulus"/>
    <property type="evidence" value="ECO:0007669"/>
    <property type="project" value="Ensembl"/>
</dbReference>
<dbReference type="GO" id="GO:0006895">
    <property type="term" value="P:Golgi to endosome transport"/>
    <property type="evidence" value="ECO:0007669"/>
    <property type="project" value="TreeGrafter"/>
</dbReference>
<dbReference type="GO" id="GO:0005765">
    <property type="term" value="C:lysosomal membrane"/>
    <property type="evidence" value="ECO:0007669"/>
    <property type="project" value="UniProtKB-SubCell"/>
</dbReference>
<dbReference type="GeneTree" id="ENSGT01030000234563"/>
<dbReference type="SUPFAM" id="SSF110296">
    <property type="entry name" value="Oligoxyloglucan reducing end-specific cellobiohydrolase"/>
    <property type="match status" value="1"/>
</dbReference>
<dbReference type="RefSeq" id="XP_008316698.1">
    <property type="nucleotide sequence ID" value="XM_008318476.3"/>
</dbReference>
<evidence type="ECO:0000256" key="25">
    <source>
        <dbReference type="ARBA" id="ARBA00068731"/>
    </source>
</evidence>
<evidence type="ECO:0000256" key="21">
    <source>
        <dbReference type="ARBA" id="ARBA00037814"/>
    </source>
</evidence>
<keyword evidence="7 27" id="KW-0732">Signal</keyword>
<evidence type="ECO:0000256" key="19">
    <source>
        <dbReference type="ARBA" id="ARBA00023242"/>
    </source>
</evidence>
<evidence type="ECO:0000256" key="9">
    <source>
        <dbReference type="ARBA" id="ARBA00022753"/>
    </source>
</evidence>
<dbReference type="KEGG" id="csem:103384806"/>
<dbReference type="GeneID" id="103384806"/>
<evidence type="ECO:0000256" key="2">
    <source>
        <dbReference type="ARBA" id="ARBA00004352"/>
    </source>
</evidence>
<evidence type="ECO:0000256" key="7">
    <source>
        <dbReference type="ARBA" id="ARBA00022729"/>
    </source>
</evidence>
<keyword evidence="19" id="KW-0539">Nucleus</keyword>
<sequence>MRLLLQCVLLLSLFTFKAAGLDFKLESRASGQLSFVKQADSGARLVKRSLQAWLPAASRLHKIRRRSAGGEQVDTCQALKGYEPKLAANTHRYTFNDLSGSVSLAWVGDGTGVILALTTFQVPFFMMKFGQSKLYRSENYGKSFQDITELINNTFIRAEFGIGISPENSGKVILTCEVSGEEDSRIFVSNDFGKSFTNKNLPFTPLTQITYNPEDSSVLLALSIDNEMWLSEDFGSNWKKTHNMVCLAKWGRGNTIFFTASNNGSCMDRGMLELKKTSDYGKTIKTVASKIYSFGLGGRFLFASVMTGKGTLRMIHVSVDKGETWNMAQLPPVGHEQFYSILAANDEMVFMHVDEPGDTGFGTIYVSDDRGTVYSKSLERHLYTTTGGDTDFTNVTSLRGVYITSILGEGDSVQSVISFDQGGEWVPLRKPVNSKCDATAKDPAKCSLHIHAAYSTAMRLNIPMLPMSEPNAVGLILAHGSVGDAISVINPDVYVSDDGGYTWIKALDGPHHYAILDSGGLLVAVEHNPNQPISRIKFSTDEGQCWAVYNFTDDPIYFSGLASEPGARSMNLSLWGYRDSLLSQYWVSITIDFKDLLTRTCEDKDYVQWLAHSDDISDPNDGCMLGYKEKFRRLRKDSVCLNGRNYFVNTQPTPCSCTLDDFLCDFGYYRKENSSECVEQPDLAGKVLEFCLHGKEEQLQTSGYRKIPGDKCEGGQMPERKEIDLSKRCVSDLVNPELLVVNHSSRSVLVVVTIVIVMLLSVAAGVLFVKRYICGGRFLVHRYSVLQQHAEENISADIDDPLETNHVQNGKIEFHDDSDEDMLE</sequence>
<dbReference type="GO" id="GO:0005829">
    <property type="term" value="C:cytosol"/>
    <property type="evidence" value="ECO:0007669"/>
    <property type="project" value="GOC"/>
</dbReference>
<dbReference type="GO" id="GO:0032580">
    <property type="term" value="C:Golgi cisterna membrane"/>
    <property type="evidence" value="ECO:0007669"/>
    <property type="project" value="UniProtKB-SubCell"/>
</dbReference>
<dbReference type="GO" id="GO:0016050">
    <property type="term" value="P:vesicle organization"/>
    <property type="evidence" value="ECO:0007669"/>
    <property type="project" value="TreeGrafter"/>
</dbReference>
<proteinExistence type="inferred from homology"/>
<keyword evidence="12" id="KW-0333">Golgi apparatus</keyword>
<dbReference type="OMA" id="FAPFYSV"/>
<keyword evidence="9" id="KW-0967">Endosome</keyword>
<dbReference type="GO" id="GO:0005886">
    <property type="term" value="C:plasma membrane"/>
    <property type="evidence" value="ECO:0007669"/>
    <property type="project" value="UniProtKB-SubCell"/>
</dbReference>
<keyword evidence="10" id="KW-0256">Endoplasmic reticulum</keyword>
<evidence type="ECO:0000256" key="20">
    <source>
        <dbReference type="ARBA" id="ARBA00023288"/>
    </source>
</evidence>
<evidence type="ECO:0000256" key="1">
    <source>
        <dbReference type="ARBA" id="ARBA00004115"/>
    </source>
</evidence>
<dbReference type="InParanoid" id="A0A3P8UX21"/>
<evidence type="ECO:0000256" key="11">
    <source>
        <dbReference type="ARBA" id="ARBA00022989"/>
    </source>
</evidence>
<evidence type="ECO:0000256" key="24">
    <source>
        <dbReference type="ARBA" id="ARBA00061605"/>
    </source>
</evidence>
<dbReference type="STRING" id="244447.ENSCSEP00000006374"/>
<keyword evidence="8" id="KW-0677">Repeat</keyword>
<dbReference type="GO" id="GO:0005789">
    <property type="term" value="C:endoplasmic reticulum membrane"/>
    <property type="evidence" value="ECO:0007669"/>
    <property type="project" value="UniProtKB-SubCell"/>
</dbReference>
<dbReference type="GO" id="GO:0031965">
    <property type="term" value="C:nuclear membrane"/>
    <property type="evidence" value="ECO:0007669"/>
    <property type="project" value="UniProtKB-SubCell"/>
</dbReference>
<keyword evidence="18" id="KW-0458">Lysosome</keyword>
<keyword evidence="30" id="KW-1185">Reference proteome</keyword>
<keyword evidence="14" id="KW-0564">Palmitate</keyword>
<name>A0A3P8UX21_CYNSE</name>
<evidence type="ECO:0000256" key="5">
    <source>
        <dbReference type="ARBA" id="ARBA00022475"/>
    </source>
</evidence>
<comment type="subcellular location">
    <subcellularLocation>
        <location evidence="21">Cell membrane</location>
        <topology evidence="21">Single-pass type I membrane protein</topology>
        <orientation evidence="21">Extracellular side</orientation>
    </subcellularLocation>
    <subcellularLocation>
        <location evidence="1">Endoplasmic reticulum membrane</location>
        <topology evidence="1">Single-pass type I membrane protein</topology>
    </subcellularLocation>
    <subcellularLocation>
        <location evidence="3">Endosome membrane</location>
        <topology evidence="3">Single-pass type I membrane protein</topology>
    </subcellularLocation>
    <subcellularLocation>
        <location evidence="23">Golgi apparatus</location>
        <location evidence="23">Golgi stack membrane</location>
        <topology evidence="23">Single-pass type I membrane protein</topology>
    </subcellularLocation>
    <subcellularLocation>
        <location evidence="2">Lysosome membrane</location>
        <topology evidence="2">Single-pass type I membrane protein</topology>
    </subcellularLocation>
    <subcellularLocation>
        <location evidence="22">Nucleus membrane</location>
        <topology evidence="22">Single-pass type I membrane protein</topology>
    </subcellularLocation>
</comment>
<keyword evidence="11 26" id="KW-1133">Transmembrane helix</keyword>
<dbReference type="FunFam" id="3.30.60.270:FF:000004">
    <property type="entry name" value="Sortilin"/>
    <property type="match status" value="1"/>
</dbReference>
<dbReference type="Pfam" id="PF15902">
    <property type="entry name" value="Sortilin-Vps10"/>
    <property type="match status" value="1"/>
</dbReference>
<dbReference type="Proteomes" id="UP000265120">
    <property type="component" value="Chromosome 10"/>
</dbReference>
<dbReference type="GO" id="GO:0010008">
    <property type="term" value="C:endosome membrane"/>
    <property type="evidence" value="ECO:0007669"/>
    <property type="project" value="UniProtKB-SubCell"/>
</dbReference>
<reference evidence="29 30" key="1">
    <citation type="journal article" date="2014" name="Nat. Genet.">
        <title>Whole-genome sequence of a flatfish provides insights into ZW sex chromosome evolution and adaptation to a benthic lifestyle.</title>
        <authorList>
            <person name="Chen S."/>
            <person name="Zhang G."/>
            <person name="Shao C."/>
            <person name="Huang Q."/>
            <person name="Liu G."/>
            <person name="Zhang P."/>
            <person name="Song W."/>
            <person name="An N."/>
            <person name="Chalopin D."/>
            <person name="Volff J.N."/>
            <person name="Hong Y."/>
            <person name="Li Q."/>
            <person name="Sha Z."/>
            <person name="Zhou H."/>
            <person name="Xie M."/>
            <person name="Yu Q."/>
            <person name="Liu Y."/>
            <person name="Xiang H."/>
            <person name="Wang N."/>
            <person name="Wu K."/>
            <person name="Yang C."/>
            <person name="Zhou Q."/>
            <person name="Liao X."/>
            <person name="Yang L."/>
            <person name="Hu Q."/>
            <person name="Zhang J."/>
            <person name="Meng L."/>
            <person name="Jin L."/>
            <person name="Tian Y."/>
            <person name="Lian J."/>
            <person name="Yang J."/>
            <person name="Miao G."/>
            <person name="Liu S."/>
            <person name="Liang Z."/>
            <person name="Yan F."/>
            <person name="Li Y."/>
            <person name="Sun B."/>
            <person name="Zhang H."/>
            <person name="Zhang J."/>
            <person name="Zhu Y."/>
            <person name="Du M."/>
            <person name="Zhao Y."/>
            <person name="Schartl M."/>
            <person name="Tang Q."/>
            <person name="Wang J."/>
        </authorList>
    </citation>
    <scope>NUCLEOTIDE SEQUENCE</scope>
</reference>
<evidence type="ECO:0000256" key="8">
    <source>
        <dbReference type="ARBA" id="ARBA00022737"/>
    </source>
</evidence>
<dbReference type="Gene3D" id="2.130.10.10">
    <property type="entry name" value="YVTN repeat-like/Quinoprotein amine dehydrogenase"/>
    <property type="match status" value="2"/>
</dbReference>
<evidence type="ECO:0000256" key="6">
    <source>
        <dbReference type="ARBA" id="ARBA00022692"/>
    </source>
</evidence>
<evidence type="ECO:0000256" key="22">
    <source>
        <dbReference type="ARBA" id="ARBA00046292"/>
    </source>
</evidence>
<dbReference type="Pfam" id="PF15901">
    <property type="entry name" value="Sortilin_C"/>
    <property type="match status" value="1"/>
</dbReference>
<keyword evidence="4" id="KW-0813">Transport</keyword>
<feature type="signal peptide" evidence="27">
    <location>
        <begin position="1"/>
        <end position="19"/>
    </location>
</feature>
<feature type="domain" description="VPS10" evidence="28">
    <location>
        <begin position="123"/>
        <end position="734"/>
    </location>
</feature>
<feature type="chain" id="PRO_5018285189" description="Sortilin" evidence="27">
    <location>
        <begin position="20"/>
        <end position="824"/>
    </location>
</feature>
<reference evidence="29" key="3">
    <citation type="submission" date="2025-09" db="UniProtKB">
        <authorList>
            <consortium name="Ensembl"/>
        </authorList>
    </citation>
    <scope>IDENTIFICATION</scope>
</reference>
<evidence type="ECO:0000256" key="12">
    <source>
        <dbReference type="ARBA" id="ARBA00023034"/>
    </source>
</evidence>
<keyword evidence="15" id="KW-1015">Disulfide bond</keyword>
<dbReference type="InterPro" id="IPR006581">
    <property type="entry name" value="VPS10"/>
</dbReference>
<dbReference type="GO" id="GO:0006897">
    <property type="term" value="P:endocytosis"/>
    <property type="evidence" value="ECO:0007669"/>
    <property type="project" value="TreeGrafter"/>
</dbReference>
<dbReference type="Gene3D" id="3.30.60.270">
    <property type="match status" value="1"/>
</dbReference>
<evidence type="ECO:0000256" key="15">
    <source>
        <dbReference type="ARBA" id="ARBA00023157"/>
    </source>
</evidence>
<reference evidence="29" key="2">
    <citation type="submission" date="2025-08" db="UniProtKB">
        <authorList>
            <consortium name="Ensembl"/>
        </authorList>
    </citation>
    <scope>IDENTIFICATION</scope>
</reference>
<dbReference type="CTD" id="799153"/>
<organism evidence="29 30">
    <name type="scientific">Cynoglossus semilaevis</name>
    <name type="common">Tongue sole</name>
    <dbReference type="NCBI Taxonomy" id="244447"/>
    <lineage>
        <taxon>Eukaryota</taxon>
        <taxon>Metazoa</taxon>
        <taxon>Chordata</taxon>
        <taxon>Craniata</taxon>
        <taxon>Vertebrata</taxon>
        <taxon>Euteleostomi</taxon>
        <taxon>Actinopterygii</taxon>
        <taxon>Neopterygii</taxon>
        <taxon>Teleostei</taxon>
        <taxon>Neoteleostei</taxon>
        <taxon>Acanthomorphata</taxon>
        <taxon>Carangaria</taxon>
        <taxon>Pleuronectiformes</taxon>
        <taxon>Pleuronectoidei</taxon>
        <taxon>Cynoglossidae</taxon>
        <taxon>Cynoglossinae</taxon>
        <taxon>Cynoglossus</taxon>
    </lineage>
</organism>
<evidence type="ECO:0000256" key="17">
    <source>
        <dbReference type="ARBA" id="ARBA00023180"/>
    </source>
</evidence>
<dbReference type="PANTHER" id="PTHR12106">
    <property type="entry name" value="SORTILIN RELATED"/>
    <property type="match status" value="1"/>
</dbReference>
<evidence type="ECO:0000256" key="27">
    <source>
        <dbReference type="SAM" id="SignalP"/>
    </source>
</evidence>
<dbReference type="InterPro" id="IPR015943">
    <property type="entry name" value="WD40/YVTN_repeat-like_dom_sf"/>
</dbReference>
<dbReference type="Gene3D" id="2.10.70.80">
    <property type="match status" value="1"/>
</dbReference>
<evidence type="ECO:0000256" key="14">
    <source>
        <dbReference type="ARBA" id="ARBA00023139"/>
    </source>
</evidence>
<keyword evidence="6 26" id="KW-0812">Transmembrane</keyword>
<keyword evidence="17" id="KW-0325">Glycoprotein</keyword>
<feature type="transmembrane region" description="Helical" evidence="26">
    <location>
        <begin position="748"/>
        <end position="769"/>
    </location>
</feature>
<dbReference type="InterPro" id="IPR031777">
    <property type="entry name" value="Sortilin_C"/>
</dbReference>
<keyword evidence="20" id="KW-0449">Lipoprotein</keyword>
<keyword evidence="16" id="KW-0675">Receptor</keyword>
<evidence type="ECO:0000256" key="10">
    <source>
        <dbReference type="ARBA" id="ARBA00022824"/>
    </source>
</evidence>
<dbReference type="InterPro" id="IPR050310">
    <property type="entry name" value="VPS10-sortilin"/>
</dbReference>
<evidence type="ECO:0000256" key="3">
    <source>
        <dbReference type="ARBA" id="ARBA00004530"/>
    </source>
</evidence>
<dbReference type="OrthoDB" id="443634at2759"/>
<evidence type="ECO:0000256" key="26">
    <source>
        <dbReference type="SAM" id="Phobius"/>
    </source>
</evidence>
<evidence type="ECO:0000313" key="29">
    <source>
        <dbReference type="Ensembl" id="ENSCSEP00000006374.1"/>
    </source>
</evidence>
<dbReference type="Ensembl" id="ENSCSET00000006446.1">
    <property type="protein sequence ID" value="ENSCSEP00000006374.1"/>
    <property type="gene ID" value="ENSCSEG00000004127.1"/>
</dbReference>
<evidence type="ECO:0000256" key="23">
    <source>
        <dbReference type="ARBA" id="ARBA00060431"/>
    </source>
</evidence>
<dbReference type="AlphaFoldDB" id="A0A3P8UX21"/>
<evidence type="ECO:0000256" key="18">
    <source>
        <dbReference type="ARBA" id="ARBA00023228"/>
    </source>
</evidence>
<evidence type="ECO:0000256" key="4">
    <source>
        <dbReference type="ARBA" id="ARBA00022448"/>
    </source>
</evidence>